<dbReference type="AlphaFoldDB" id="A0AAV5AIM0"/>
<dbReference type="Proteomes" id="UP001050691">
    <property type="component" value="Unassembled WGS sequence"/>
</dbReference>
<proteinExistence type="predicted"/>
<evidence type="ECO:0000313" key="2">
    <source>
        <dbReference type="Proteomes" id="UP001050691"/>
    </source>
</evidence>
<comment type="caution">
    <text evidence="1">The sequence shown here is derived from an EMBL/GenBank/DDBJ whole genome shotgun (WGS) entry which is preliminary data.</text>
</comment>
<sequence>MQVSIRSLGNLAIPGFFRELRWLILTYQADIISLRSLLEALQNIPNLQFLYLMGIPMVGWRPGGEIFQHDLTDDGKVENFGPITFNELTILNTTNCELLHLINAPKLSYLQFNANSCHSSTPKTYDHLCGFDFSRITRIRYEITDRNVNATRDLHLTGNSAYGHWPEAKDGLWWLFHKWCDDHSFNFGDQFRLSIETHRWGLIPIFILYLKKSINLVEIILTGFEIFSLTDTEVTSFSNALKTATTVRDLTIISGDSLGYLCTLLSDKDLLPGLERLNYSANDHEKETSKWGHILGCVLTLLKKRLEASLMPLKIELGNFPLFQPQEVEQLESLDLEVIQKEGKLEITADPKKGEFISFMCTRLGI</sequence>
<dbReference type="EMBL" id="BPWL01000010">
    <property type="protein sequence ID" value="GJJ14474.1"/>
    <property type="molecule type" value="Genomic_DNA"/>
</dbReference>
<gene>
    <name evidence="1" type="ORF">Clacol_008738</name>
</gene>
<accession>A0AAV5AIM0</accession>
<name>A0AAV5AIM0_9AGAM</name>
<organism evidence="1 2">
    <name type="scientific">Clathrus columnatus</name>
    <dbReference type="NCBI Taxonomy" id="1419009"/>
    <lineage>
        <taxon>Eukaryota</taxon>
        <taxon>Fungi</taxon>
        <taxon>Dikarya</taxon>
        <taxon>Basidiomycota</taxon>
        <taxon>Agaricomycotina</taxon>
        <taxon>Agaricomycetes</taxon>
        <taxon>Phallomycetidae</taxon>
        <taxon>Phallales</taxon>
        <taxon>Clathraceae</taxon>
        <taxon>Clathrus</taxon>
    </lineage>
</organism>
<reference evidence="1" key="1">
    <citation type="submission" date="2021-10" db="EMBL/GenBank/DDBJ databases">
        <title>De novo Genome Assembly of Clathrus columnatus (Basidiomycota, Fungi) Using Illumina and Nanopore Sequence Data.</title>
        <authorList>
            <person name="Ogiso-Tanaka E."/>
            <person name="Itagaki H."/>
            <person name="Hosoya T."/>
            <person name="Hosaka K."/>
        </authorList>
    </citation>
    <scope>NUCLEOTIDE SEQUENCE</scope>
    <source>
        <strain evidence="1">MO-923</strain>
    </source>
</reference>
<keyword evidence="2" id="KW-1185">Reference proteome</keyword>
<evidence type="ECO:0000313" key="1">
    <source>
        <dbReference type="EMBL" id="GJJ14474.1"/>
    </source>
</evidence>
<protein>
    <submittedName>
        <fullName evidence="1">Uncharacterized protein</fullName>
    </submittedName>
</protein>